<feature type="active site" description="Charge relay system" evidence="9 10">
    <location>
        <position position="258"/>
    </location>
</feature>
<evidence type="ECO:0000259" key="16">
    <source>
        <dbReference type="Pfam" id="PF17766"/>
    </source>
</evidence>
<evidence type="ECO:0000313" key="17">
    <source>
        <dbReference type="EMBL" id="KAK7399653.1"/>
    </source>
</evidence>
<feature type="compositionally biased region" description="Basic residues" evidence="12">
    <location>
        <begin position="61"/>
        <end position="77"/>
    </location>
</feature>
<evidence type="ECO:0000259" key="14">
    <source>
        <dbReference type="Pfam" id="PF00082"/>
    </source>
</evidence>
<feature type="signal peptide" evidence="13">
    <location>
        <begin position="1"/>
        <end position="26"/>
    </location>
</feature>
<dbReference type="EMBL" id="JAYMYS010000003">
    <property type="protein sequence ID" value="KAK7399653.1"/>
    <property type="molecule type" value="Genomic_DNA"/>
</dbReference>
<dbReference type="InterPro" id="IPR015500">
    <property type="entry name" value="Peptidase_S8_subtilisin-rel"/>
</dbReference>
<dbReference type="PANTHER" id="PTHR10795">
    <property type="entry name" value="PROPROTEIN CONVERTASE SUBTILISIN/KEXIN"/>
    <property type="match status" value="1"/>
</dbReference>
<feature type="domain" description="Subtilisin-like protease fibronectin type-III" evidence="16">
    <location>
        <begin position="743"/>
        <end position="836"/>
    </location>
</feature>
<organism evidence="17 18">
    <name type="scientific">Psophocarpus tetragonolobus</name>
    <name type="common">Winged bean</name>
    <name type="synonym">Dolichos tetragonolobus</name>
    <dbReference type="NCBI Taxonomy" id="3891"/>
    <lineage>
        <taxon>Eukaryota</taxon>
        <taxon>Viridiplantae</taxon>
        <taxon>Streptophyta</taxon>
        <taxon>Embryophyta</taxon>
        <taxon>Tracheophyta</taxon>
        <taxon>Spermatophyta</taxon>
        <taxon>Magnoliopsida</taxon>
        <taxon>eudicotyledons</taxon>
        <taxon>Gunneridae</taxon>
        <taxon>Pentapetalae</taxon>
        <taxon>rosids</taxon>
        <taxon>fabids</taxon>
        <taxon>Fabales</taxon>
        <taxon>Fabaceae</taxon>
        <taxon>Papilionoideae</taxon>
        <taxon>50 kb inversion clade</taxon>
        <taxon>NPAAA clade</taxon>
        <taxon>indigoferoid/millettioid clade</taxon>
        <taxon>Phaseoleae</taxon>
        <taxon>Psophocarpus</taxon>
    </lineage>
</organism>
<evidence type="ECO:0000256" key="11">
    <source>
        <dbReference type="RuleBase" id="RU003355"/>
    </source>
</evidence>
<sequence length="841" mass="90346">MENKHWSHTHLVVLCFLGTLLIPSLCQSDATTAVYIVTLRQAPASHYHHDLITVGNNSRHGASRRRRTGVHRPRHQNVTKPDKRHGSYIGRVHDSLLSKVFNGEKYLKLYSYHYLINGFAVLVTQQQADKLSRRREVWNVVLDFSVRTATTHTPQFLGLPEGAWLQAGGFETAGEGITIGFVDTGIDPTHPSFADDKSQHPFPVPAHFSGVCEVTPYFPSGSCNRKLVGARHFAASAITRGIFNSSQDYASPFDADGHGTHTASVAAGNHGIPVVVAGQLFGNASGMAPHSHISIYKALYKRFGGFAADVVAAIDQAAEDGVDIICLSITPNRRPSGIATFFNPIDMALLSAVKAGIFVVQAAGNTGPSPMSMSSFSPWIFTVGATTHDRVYSNFLCLGNNVTIPGVGLAPGTYGNTMFKMIHARHALNKNTTVADDMYIGECQDASKFSQDLVKGNLLICSYSVRFVLELSTIKQAIETAMNLSAVGIVFSMDPFVTSFQLNPVPLNIPGIIIPSANDSKLLLQYYNSSLVMDGNSNKIVKFGAVASIGGGLEANYNTEAPKVVYYSARGPDPEDSLPHEADIMKPNLVAPGNLIWAAWSSAATDSVEFLGENFAMMSGTSMAAPHVAGLAALIKQKFPNFSPAAIGSALSTTASLYDNNGRPIMAQRSYPSIDQNLSPATPFDMGSGFVNATAALNPGLLFDSSYDDYMSFLCGINGSTPTVLNYTSQNCWNYNSTVYGPDLNLPSITLAMLNQSRVVQRTIQNIAGNETYNVGWSAPYGSSMKVSPNHFYLGSGERQVLSVIVNATSNSSAASYGRIGLYGNQGHVVNIPVAVISKIL</sequence>
<dbReference type="PRINTS" id="PR00723">
    <property type="entry name" value="SUBTILISIN"/>
</dbReference>
<evidence type="ECO:0000256" key="1">
    <source>
        <dbReference type="ARBA" id="ARBA00004613"/>
    </source>
</evidence>
<dbReference type="FunFam" id="3.40.50.200:FF:000006">
    <property type="entry name" value="Subtilisin-like protease SBT1.5"/>
    <property type="match status" value="1"/>
</dbReference>
<feature type="chain" id="PRO_5042933535" description="Subtilisin-like protease SBT2.2" evidence="13">
    <location>
        <begin position="27"/>
        <end position="841"/>
    </location>
</feature>
<feature type="region of interest" description="Disordered" evidence="12">
    <location>
        <begin position="55"/>
        <end position="84"/>
    </location>
</feature>
<evidence type="ECO:0000256" key="7">
    <source>
        <dbReference type="ARBA" id="ARBA00022825"/>
    </source>
</evidence>
<feature type="domain" description="Peptidase S8/S53" evidence="14">
    <location>
        <begin position="174"/>
        <end position="659"/>
    </location>
</feature>
<dbReference type="GO" id="GO:0009610">
    <property type="term" value="P:response to symbiotic fungus"/>
    <property type="evidence" value="ECO:0007669"/>
    <property type="project" value="UniProtKB-ARBA"/>
</dbReference>
<name>A0AAN9XML2_PSOTE</name>
<dbReference type="Gene3D" id="3.30.70.80">
    <property type="entry name" value="Peptidase S8 propeptide/proteinase inhibitor I9"/>
    <property type="match status" value="1"/>
</dbReference>
<feature type="active site" description="Charge relay system" evidence="9 10">
    <location>
        <position position="183"/>
    </location>
</feature>
<gene>
    <name evidence="17" type="ORF">VNO78_10840</name>
</gene>
<feature type="active site" description="Charge relay system" evidence="9 10">
    <location>
        <position position="622"/>
    </location>
</feature>
<evidence type="ECO:0008006" key="19">
    <source>
        <dbReference type="Google" id="ProtNLM"/>
    </source>
</evidence>
<dbReference type="Gene3D" id="3.50.30.30">
    <property type="match status" value="1"/>
</dbReference>
<evidence type="ECO:0000259" key="15">
    <source>
        <dbReference type="Pfam" id="PF05922"/>
    </source>
</evidence>
<dbReference type="Pfam" id="PF05922">
    <property type="entry name" value="Inhibitor_I9"/>
    <property type="match status" value="1"/>
</dbReference>
<accession>A0AAN9XML2</accession>
<proteinExistence type="inferred from homology"/>
<evidence type="ECO:0000256" key="10">
    <source>
        <dbReference type="PROSITE-ProRule" id="PRU01240"/>
    </source>
</evidence>
<keyword evidence="6 10" id="KW-0378">Hydrolase</keyword>
<dbReference type="PROSITE" id="PS00138">
    <property type="entry name" value="SUBTILASE_SER"/>
    <property type="match status" value="1"/>
</dbReference>
<dbReference type="GO" id="GO:0009609">
    <property type="term" value="P:response to symbiotic bacterium"/>
    <property type="evidence" value="ECO:0007669"/>
    <property type="project" value="UniProtKB-ARBA"/>
</dbReference>
<reference evidence="17 18" key="1">
    <citation type="submission" date="2024-01" db="EMBL/GenBank/DDBJ databases">
        <title>The genomes of 5 underutilized Papilionoideae crops provide insights into root nodulation and disease resistanc.</title>
        <authorList>
            <person name="Jiang F."/>
        </authorList>
    </citation>
    <scope>NUCLEOTIDE SEQUENCE [LARGE SCALE GENOMIC DNA]</scope>
    <source>
        <strain evidence="17">DUOXIRENSHENG_FW03</strain>
        <tissue evidence="17">Leaves</tissue>
    </source>
</reference>
<evidence type="ECO:0000256" key="5">
    <source>
        <dbReference type="ARBA" id="ARBA00022729"/>
    </source>
</evidence>
<dbReference type="SUPFAM" id="SSF52743">
    <property type="entry name" value="Subtilisin-like"/>
    <property type="match status" value="1"/>
</dbReference>
<dbReference type="InterPro" id="IPR041469">
    <property type="entry name" value="Subtilisin-like_FN3"/>
</dbReference>
<keyword evidence="5 13" id="KW-0732">Signal</keyword>
<evidence type="ECO:0000313" key="18">
    <source>
        <dbReference type="Proteomes" id="UP001386955"/>
    </source>
</evidence>
<dbReference type="GO" id="GO:0006508">
    <property type="term" value="P:proteolysis"/>
    <property type="evidence" value="ECO:0007669"/>
    <property type="project" value="UniProtKB-KW"/>
</dbReference>
<dbReference type="InterPro" id="IPR010259">
    <property type="entry name" value="S8pro/Inhibitor_I9"/>
</dbReference>
<dbReference type="InterPro" id="IPR036852">
    <property type="entry name" value="Peptidase_S8/S53_dom_sf"/>
</dbReference>
<dbReference type="GO" id="GO:0004252">
    <property type="term" value="F:serine-type endopeptidase activity"/>
    <property type="evidence" value="ECO:0007669"/>
    <property type="project" value="UniProtKB-UniRule"/>
</dbReference>
<evidence type="ECO:0000256" key="4">
    <source>
        <dbReference type="ARBA" id="ARBA00022670"/>
    </source>
</evidence>
<dbReference type="InterPro" id="IPR000209">
    <property type="entry name" value="Peptidase_S8/S53_dom"/>
</dbReference>
<dbReference type="InterPro" id="IPR037045">
    <property type="entry name" value="S8pro/Inhibitor_I9_sf"/>
</dbReference>
<dbReference type="PROSITE" id="PS51892">
    <property type="entry name" value="SUBTILASE"/>
    <property type="match status" value="1"/>
</dbReference>
<evidence type="ECO:0000256" key="3">
    <source>
        <dbReference type="ARBA" id="ARBA00022525"/>
    </source>
</evidence>
<dbReference type="Pfam" id="PF17766">
    <property type="entry name" value="fn3_6"/>
    <property type="match status" value="1"/>
</dbReference>
<dbReference type="PROSITE" id="PS00136">
    <property type="entry name" value="SUBTILASE_ASP"/>
    <property type="match status" value="1"/>
</dbReference>
<dbReference type="CDD" id="cd02120">
    <property type="entry name" value="PA_subtilisin_like"/>
    <property type="match status" value="1"/>
</dbReference>
<evidence type="ECO:0000256" key="9">
    <source>
        <dbReference type="PIRSR" id="PIRSR615500-1"/>
    </source>
</evidence>
<dbReference type="CDD" id="cd04852">
    <property type="entry name" value="Peptidases_S8_3"/>
    <property type="match status" value="1"/>
</dbReference>
<keyword evidence="18" id="KW-1185">Reference proteome</keyword>
<keyword evidence="8" id="KW-0325">Glycoprotein</keyword>
<dbReference type="Proteomes" id="UP001386955">
    <property type="component" value="Unassembled WGS sequence"/>
</dbReference>
<keyword evidence="4 10" id="KW-0645">Protease</keyword>
<dbReference type="AlphaFoldDB" id="A0AAN9XML2"/>
<evidence type="ECO:0000256" key="6">
    <source>
        <dbReference type="ARBA" id="ARBA00022801"/>
    </source>
</evidence>
<keyword evidence="7 10" id="KW-0720">Serine protease</keyword>
<dbReference type="InterPro" id="IPR023828">
    <property type="entry name" value="Peptidase_S8_Ser-AS"/>
</dbReference>
<feature type="domain" description="Inhibitor I9" evidence="15">
    <location>
        <begin position="34"/>
        <end position="148"/>
    </location>
</feature>
<dbReference type="InterPro" id="IPR034197">
    <property type="entry name" value="Peptidases_S8_3"/>
</dbReference>
<protein>
    <recommendedName>
        <fullName evidence="19">Subtilisin-like protease SBT2.2</fullName>
    </recommendedName>
</protein>
<dbReference type="Gene3D" id="3.40.50.200">
    <property type="entry name" value="Peptidase S8/S53 domain"/>
    <property type="match status" value="1"/>
</dbReference>
<comment type="subcellular location">
    <subcellularLocation>
        <location evidence="1">Secreted</location>
    </subcellularLocation>
</comment>
<dbReference type="GO" id="GO:0005576">
    <property type="term" value="C:extracellular region"/>
    <property type="evidence" value="ECO:0007669"/>
    <property type="project" value="UniProtKB-SubCell"/>
</dbReference>
<keyword evidence="3" id="KW-0964">Secreted</keyword>
<dbReference type="Gene3D" id="2.60.40.2310">
    <property type="match status" value="1"/>
</dbReference>
<comment type="caution">
    <text evidence="17">The sequence shown here is derived from an EMBL/GenBank/DDBJ whole genome shotgun (WGS) entry which is preliminary data.</text>
</comment>
<dbReference type="Pfam" id="PF00082">
    <property type="entry name" value="Peptidase_S8"/>
    <property type="match status" value="1"/>
</dbReference>
<evidence type="ECO:0000256" key="12">
    <source>
        <dbReference type="SAM" id="MobiDB-lite"/>
    </source>
</evidence>
<evidence type="ECO:0000256" key="8">
    <source>
        <dbReference type="ARBA" id="ARBA00023180"/>
    </source>
</evidence>
<dbReference type="InterPro" id="IPR045051">
    <property type="entry name" value="SBT"/>
</dbReference>
<evidence type="ECO:0000256" key="13">
    <source>
        <dbReference type="SAM" id="SignalP"/>
    </source>
</evidence>
<dbReference type="InterPro" id="IPR023827">
    <property type="entry name" value="Peptidase_S8_Asp-AS"/>
</dbReference>
<evidence type="ECO:0000256" key="2">
    <source>
        <dbReference type="ARBA" id="ARBA00011073"/>
    </source>
</evidence>
<comment type="similarity">
    <text evidence="2 10 11">Belongs to the peptidase S8 family.</text>
</comment>